<evidence type="ECO:0000256" key="1">
    <source>
        <dbReference type="ARBA" id="ARBA00000085"/>
    </source>
</evidence>
<keyword evidence="17" id="KW-1185">Reference proteome</keyword>
<feature type="modified residue" description="Phosphohistidine" evidence="11">
    <location>
        <position position="46"/>
    </location>
</feature>
<dbReference type="Gene3D" id="1.20.120.160">
    <property type="entry name" value="HPT domain"/>
    <property type="match status" value="1"/>
</dbReference>
<dbReference type="RefSeq" id="WP_307474427.1">
    <property type="nucleotide sequence ID" value="NZ_JAUSUB010000007.1"/>
</dbReference>
<evidence type="ECO:0000256" key="10">
    <source>
        <dbReference type="ARBA" id="ARBA00023012"/>
    </source>
</evidence>
<keyword evidence="5 11" id="KW-0597">Phosphoprotein</keyword>
<dbReference type="InterPro" id="IPR036890">
    <property type="entry name" value="HATPase_C_sf"/>
</dbReference>
<evidence type="ECO:0000256" key="8">
    <source>
        <dbReference type="ARBA" id="ARBA00022777"/>
    </source>
</evidence>
<evidence type="ECO:0000256" key="3">
    <source>
        <dbReference type="ARBA" id="ARBA00021495"/>
    </source>
</evidence>
<dbReference type="SUPFAM" id="SSF55874">
    <property type="entry name" value="ATPase domain of HSP90 chaperone/DNA topoisomerase II/histidine kinase"/>
    <property type="match status" value="1"/>
</dbReference>
<sequence>MEMSQYLEVFIEESKEHLQACNQLLLDLEKNPTDLKIVNDIFRSAHTLKGMSATMGYEDLASLTHQMENVLDAIRNQKIIVDTNVLDVVFQSVDDLEAMVESIANGGDGKRDVSNVVTKLKMIEDGESPVQVDQTAATLEELKPSSGASQPNVLYDDYEMTIIMQSKELGYEAYEMTITLREDCLLKAARVFMIFEVLEKNGEIVKAMPSTVQLEEEDFDQSFAVTMITNENIDMIKGQVLKVSEVESVMISTVQNQGSSSSSDSEWDEPQLPDELKTLSGPAISEKDNDAKPVKPQNNKTIRVNIERLDILMNLFEELVIDRGRLAQISQDMDNQELQETVEHMSRISSDLQNIILNMRMVPVETVFNRFPRMVRQLARDLNKKVDLEIIGAETELDRTVIDEIGDPLVHLLRNALDHGIETPEERRLNGKPEAGTVVLKAFHSGNHVFIEIEDDGSGINKDNVLRKAMKKGIINEHEMINLSEQEIYQLIFSSGFSTADRISDVSGRGVGLDVVKSTIESLGGSVSIDSQEGKGSIFSIQLPLTLSIISAMLVEIQSEKYAIPLSSIIETAIVKKADVMHTHNQQVIDFRGKVVPLLYLKDIFEIETSYPEDDNVLSVVIVRKGEKMAGIVVNSFIGQQEIVLKSLGDYLANVFAISGATILGDGQVALILDCNALIK</sequence>
<feature type="domain" description="HPt" evidence="15">
    <location>
        <begin position="1"/>
        <end position="103"/>
    </location>
</feature>
<evidence type="ECO:0000256" key="7">
    <source>
        <dbReference type="ARBA" id="ARBA00022741"/>
    </source>
</evidence>
<evidence type="ECO:0000259" key="15">
    <source>
        <dbReference type="PROSITE" id="PS50894"/>
    </source>
</evidence>
<dbReference type="PROSITE" id="PS50109">
    <property type="entry name" value="HIS_KIN"/>
    <property type="match status" value="1"/>
</dbReference>
<dbReference type="SMART" id="SM00073">
    <property type="entry name" value="HPT"/>
    <property type="match status" value="1"/>
</dbReference>
<accession>A0ABU0AG33</accession>
<proteinExistence type="predicted"/>
<dbReference type="SMART" id="SM00260">
    <property type="entry name" value="CheW"/>
    <property type="match status" value="1"/>
</dbReference>
<dbReference type="InterPro" id="IPR036061">
    <property type="entry name" value="CheW-like_dom_sf"/>
</dbReference>
<dbReference type="EC" id="2.7.13.3" evidence="2"/>
<dbReference type="Gene3D" id="3.30.565.10">
    <property type="entry name" value="Histidine kinase-like ATPase, C-terminal domain"/>
    <property type="match status" value="1"/>
</dbReference>
<dbReference type="InterPro" id="IPR002545">
    <property type="entry name" value="CheW-lke_dom"/>
</dbReference>
<organism evidence="16 17">
    <name type="scientific">Cytobacillus purgationiresistens</name>
    <dbReference type="NCBI Taxonomy" id="863449"/>
    <lineage>
        <taxon>Bacteria</taxon>
        <taxon>Bacillati</taxon>
        <taxon>Bacillota</taxon>
        <taxon>Bacilli</taxon>
        <taxon>Bacillales</taxon>
        <taxon>Bacillaceae</taxon>
        <taxon>Cytobacillus</taxon>
    </lineage>
</organism>
<comment type="catalytic activity">
    <reaction evidence="1">
        <text>ATP + protein L-histidine = ADP + protein N-phospho-L-histidine.</text>
        <dbReference type="EC" id="2.7.13.3"/>
    </reaction>
</comment>
<evidence type="ECO:0000313" key="16">
    <source>
        <dbReference type="EMBL" id="MDQ0270208.1"/>
    </source>
</evidence>
<dbReference type="Pfam" id="PF02895">
    <property type="entry name" value="H-kinase_dim"/>
    <property type="match status" value="1"/>
</dbReference>
<dbReference type="SUPFAM" id="SSF47384">
    <property type="entry name" value="Homodimeric domain of signal transducing histidine kinase"/>
    <property type="match status" value="1"/>
</dbReference>
<dbReference type="InterPro" id="IPR005467">
    <property type="entry name" value="His_kinase_dom"/>
</dbReference>
<dbReference type="SMART" id="SM00387">
    <property type="entry name" value="HATPase_c"/>
    <property type="match status" value="1"/>
</dbReference>
<dbReference type="SUPFAM" id="SSF55052">
    <property type="entry name" value="CheY-binding domain of CheA"/>
    <property type="match status" value="1"/>
</dbReference>
<dbReference type="EMBL" id="JAUSUB010000007">
    <property type="protein sequence ID" value="MDQ0270208.1"/>
    <property type="molecule type" value="Genomic_DNA"/>
</dbReference>
<dbReference type="PANTHER" id="PTHR43395:SF1">
    <property type="entry name" value="CHEMOTAXIS PROTEIN CHEA"/>
    <property type="match status" value="1"/>
</dbReference>
<dbReference type="PANTHER" id="PTHR43395">
    <property type="entry name" value="SENSOR HISTIDINE KINASE CHEA"/>
    <property type="match status" value="1"/>
</dbReference>
<evidence type="ECO:0000256" key="9">
    <source>
        <dbReference type="ARBA" id="ARBA00022840"/>
    </source>
</evidence>
<evidence type="ECO:0000256" key="4">
    <source>
        <dbReference type="ARBA" id="ARBA00022500"/>
    </source>
</evidence>
<keyword evidence="10" id="KW-0902">Two-component regulatory system</keyword>
<dbReference type="Gene3D" id="1.10.287.560">
    <property type="entry name" value="Histidine kinase CheA-like, homodimeric domain"/>
    <property type="match status" value="1"/>
</dbReference>
<dbReference type="InterPro" id="IPR008207">
    <property type="entry name" value="Sig_transdc_His_kin_Hpt_dom"/>
</dbReference>
<dbReference type="PRINTS" id="PR00344">
    <property type="entry name" value="BCTRLSENSOR"/>
</dbReference>
<dbReference type="CDD" id="cd16916">
    <property type="entry name" value="HATPase_CheA-like"/>
    <property type="match status" value="1"/>
</dbReference>
<reference evidence="16 17" key="1">
    <citation type="submission" date="2023-07" db="EMBL/GenBank/DDBJ databases">
        <title>Genomic Encyclopedia of Type Strains, Phase IV (KMG-IV): sequencing the most valuable type-strain genomes for metagenomic binning, comparative biology and taxonomic classification.</title>
        <authorList>
            <person name="Goeker M."/>
        </authorList>
    </citation>
    <scope>NUCLEOTIDE SEQUENCE [LARGE SCALE GENOMIC DNA]</scope>
    <source>
        <strain evidence="16 17">DSM 23494</strain>
    </source>
</reference>
<dbReference type="Gene3D" id="3.30.70.1110">
    <property type="entry name" value="Histidine kinase CheA-like, P2 response regulator-binding domain"/>
    <property type="match status" value="1"/>
</dbReference>
<dbReference type="PROSITE" id="PS50851">
    <property type="entry name" value="CHEW"/>
    <property type="match status" value="1"/>
</dbReference>
<dbReference type="InterPro" id="IPR037006">
    <property type="entry name" value="CheA-like_homodim_sf"/>
</dbReference>
<feature type="domain" description="Histidine kinase" evidence="13">
    <location>
        <begin position="336"/>
        <end position="547"/>
    </location>
</feature>
<dbReference type="CDD" id="cd00088">
    <property type="entry name" value="HPT"/>
    <property type="match status" value="1"/>
</dbReference>
<dbReference type="SMART" id="SM01231">
    <property type="entry name" value="H-kinase_dim"/>
    <property type="match status" value="1"/>
</dbReference>
<dbReference type="Pfam" id="PF02518">
    <property type="entry name" value="HATPase_c"/>
    <property type="match status" value="1"/>
</dbReference>
<dbReference type="Pfam" id="PF01627">
    <property type="entry name" value="Hpt"/>
    <property type="match status" value="1"/>
</dbReference>
<evidence type="ECO:0000259" key="14">
    <source>
        <dbReference type="PROSITE" id="PS50851"/>
    </source>
</evidence>
<evidence type="ECO:0000259" key="13">
    <source>
        <dbReference type="PROSITE" id="PS50109"/>
    </source>
</evidence>
<evidence type="ECO:0000256" key="12">
    <source>
        <dbReference type="SAM" id="MobiDB-lite"/>
    </source>
</evidence>
<dbReference type="SUPFAM" id="SSF50341">
    <property type="entry name" value="CheW-like"/>
    <property type="match status" value="1"/>
</dbReference>
<dbReference type="InterPro" id="IPR004105">
    <property type="entry name" value="CheA-like_dim"/>
</dbReference>
<feature type="region of interest" description="Disordered" evidence="12">
    <location>
        <begin position="254"/>
        <end position="296"/>
    </location>
</feature>
<protein>
    <recommendedName>
        <fullName evidence="3">Chemotaxis protein CheA</fullName>
        <ecNumber evidence="2">2.7.13.3</ecNumber>
    </recommendedName>
</protein>
<dbReference type="InterPro" id="IPR010808">
    <property type="entry name" value="CheA_P2-bd"/>
</dbReference>
<evidence type="ECO:0000256" key="6">
    <source>
        <dbReference type="ARBA" id="ARBA00022679"/>
    </source>
</evidence>
<keyword evidence="8 16" id="KW-0418">Kinase</keyword>
<dbReference type="SUPFAM" id="SSF47226">
    <property type="entry name" value="Histidine-containing phosphotransfer domain, HPT domain"/>
    <property type="match status" value="1"/>
</dbReference>
<dbReference type="InterPro" id="IPR036641">
    <property type="entry name" value="HPT_dom_sf"/>
</dbReference>
<dbReference type="InterPro" id="IPR003594">
    <property type="entry name" value="HATPase_dom"/>
</dbReference>
<dbReference type="Pfam" id="PF07194">
    <property type="entry name" value="P2"/>
    <property type="match status" value="1"/>
</dbReference>
<evidence type="ECO:0000313" key="17">
    <source>
        <dbReference type="Proteomes" id="UP001238088"/>
    </source>
</evidence>
<dbReference type="PROSITE" id="PS50894">
    <property type="entry name" value="HPT"/>
    <property type="match status" value="1"/>
</dbReference>
<evidence type="ECO:0000256" key="5">
    <source>
        <dbReference type="ARBA" id="ARBA00022553"/>
    </source>
</evidence>
<gene>
    <name evidence="16" type="ORF">J2S17_002083</name>
</gene>
<dbReference type="Pfam" id="PF01584">
    <property type="entry name" value="CheW"/>
    <property type="match status" value="1"/>
</dbReference>
<evidence type="ECO:0000256" key="2">
    <source>
        <dbReference type="ARBA" id="ARBA00012438"/>
    </source>
</evidence>
<dbReference type="Proteomes" id="UP001238088">
    <property type="component" value="Unassembled WGS sequence"/>
</dbReference>
<evidence type="ECO:0000256" key="11">
    <source>
        <dbReference type="PROSITE-ProRule" id="PRU00110"/>
    </source>
</evidence>
<dbReference type="InterPro" id="IPR037052">
    <property type="entry name" value="CheA-like_P2_sf"/>
</dbReference>
<keyword evidence="7" id="KW-0547">Nucleotide-binding</keyword>
<dbReference type="Gene3D" id="2.30.30.40">
    <property type="entry name" value="SH3 Domains"/>
    <property type="match status" value="1"/>
</dbReference>
<comment type="caution">
    <text evidence="16">The sequence shown here is derived from an EMBL/GenBank/DDBJ whole genome shotgun (WGS) entry which is preliminary data.</text>
</comment>
<dbReference type="GO" id="GO:0004673">
    <property type="term" value="F:protein histidine kinase activity"/>
    <property type="evidence" value="ECO:0007669"/>
    <property type="project" value="UniProtKB-EC"/>
</dbReference>
<keyword evidence="6 16" id="KW-0808">Transferase</keyword>
<dbReference type="InterPro" id="IPR035891">
    <property type="entry name" value="CheY-binding_CheA"/>
</dbReference>
<dbReference type="InterPro" id="IPR051315">
    <property type="entry name" value="Bact_Chemotaxis_CheA"/>
</dbReference>
<feature type="domain" description="CheW-like" evidence="14">
    <location>
        <begin position="549"/>
        <end position="680"/>
    </location>
</feature>
<dbReference type="InterPro" id="IPR036097">
    <property type="entry name" value="HisK_dim/P_sf"/>
</dbReference>
<dbReference type="CDD" id="cd00731">
    <property type="entry name" value="CheA_reg"/>
    <property type="match status" value="1"/>
</dbReference>
<name>A0ABU0AG33_9BACI</name>
<keyword evidence="4" id="KW-0145">Chemotaxis</keyword>
<dbReference type="InterPro" id="IPR004358">
    <property type="entry name" value="Sig_transdc_His_kin-like_C"/>
</dbReference>
<keyword evidence="9" id="KW-0067">ATP-binding</keyword>